<organism evidence="2 3">
    <name type="scientific">Kitasatospora aburaviensis</name>
    <dbReference type="NCBI Taxonomy" id="67265"/>
    <lineage>
        <taxon>Bacteria</taxon>
        <taxon>Bacillati</taxon>
        <taxon>Actinomycetota</taxon>
        <taxon>Actinomycetes</taxon>
        <taxon>Kitasatosporales</taxon>
        <taxon>Streptomycetaceae</taxon>
        <taxon>Kitasatospora</taxon>
    </lineage>
</organism>
<dbReference type="PRINTS" id="PR00111">
    <property type="entry name" value="ABHYDROLASE"/>
</dbReference>
<dbReference type="InterPro" id="IPR050266">
    <property type="entry name" value="AB_hydrolase_sf"/>
</dbReference>
<evidence type="ECO:0000259" key="1">
    <source>
        <dbReference type="Pfam" id="PF00561"/>
    </source>
</evidence>
<reference evidence="3" key="1">
    <citation type="journal article" date="2019" name="Int. J. Syst. Evol. Microbiol.">
        <title>The Global Catalogue of Microorganisms (GCM) 10K type strain sequencing project: providing services to taxonomists for standard genome sequencing and annotation.</title>
        <authorList>
            <consortium name="The Broad Institute Genomics Platform"/>
            <consortium name="The Broad Institute Genome Sequencing Center for Infectious Disease"/>
            <person name="Wu L."/>
            <person name="Ma J."/>
        </authorList>
    </citation>
    <scope>NUCLEOTIDE SEQUENCE [LARGE SCALE GENOMIC DNA]</scope>
    <source>
        <strain evidence="3">CGMCC 4.1469</strain>
    </source>
</reference>
<dbReference type="Gene3D" id="3.40.50.1820">
    <property type="entry name" value="alpha/beta hydrolase"/>
    <property type="match status" value="1"/>
</dbReference>
<evidence type="ECO:0000313" key="2">
    <source>
        <dbReference type="EMBL" id="MFC5886265.1"/>
    </source>
</evidence>
<name>A0ABW1EWN0_9ACTN</name>
<feature type="domain" description="AB hydrolase-1" evidence="1">
    <location>
        <begin position="22"/>
        <end position="243"/>
    </location>
</feature>
<dbReference type="Pfam" id="PF00561">
    <property type="entry name" value="Abhydrolase_1"/>
    <property type="match status" value="1"/>
</dbReference>
<gene>
    <name evidence="2" type="ORF">ACFP0N_14965</name>
</gene>
<keyword evidence="3" id="KW-1185">Reference proteome</keyword>
<protein>
    <submittedName>
        <fullName evidence="2">Alpha/beta fold hydrolase</fullName>
    </submittedName>
</protein>
<dbReference type="PANTHER" id="PTHR43798">
    <property type="entry name" value="MONOACYLGLYCEROL LIPASE"/>
    <property type="match status" value="1"/>
</dbReference>
<keyword evidence="2" id="KW-0378">Hydrolase</keyword>
<evidence type="ECO:0000313" key="3">
    <source>
        <dbReference type="Proteomes" id="UP001596067"/>
    </source>
</evidence>
<dbReference type="InterPro" id="IPR029058">
    <property type="entry name" value="AB_hydrolase_fold"/>
</dbReference>
<dbReference type="RefSeq" id="WP_313764633.1">
    <property type="nucleotide sequence ID" value="NZ_BAAAVH010000071.1"/>
</dbReference>
<dbReference type="Proteomes" id="UP001596067">
    <property type="component" value="Unassembled WGS sequence"/>
</dbReference>
<dbReference type="PANTHER" id="PTHR43798:SF5">
    <property type="entry name" value="MONOACYLGLYCEROL LIPASE ABHD6"/>
    <property type="match status" value="1"/>
</dbReference>
<comment type="caution">
    <text evidence="2">The sequence shown here is derived from an EMBL/GenBank/DDBJ whole genome shotgun (WGS) entry which is preliminary data.</text>
</comment>
<dbReference type="GO" id="GO:0016787">
    <property type="term" value="F:hydrolase activity"/>
    <property type="evidence" value="ECO:0007669"/>
    <property type="project" value="UniProtKB-KW"/>
</dbReference>
<accession>A0ABW1EWN0</accession>
<sequence>MPAVTVDTARIPYRIVGDGPETLLLVHGTGPGSGMWDHLLDGFTDRYTVLLPELSGSETAEDDGAELTVDTLAAQVNAVIEDAGRGPVHLVGFSLGAVVATAAAARRPEQVRRLVAAAGWINADDEYLRNMMTVWLAMAGDPAAFGRYATLTAFSRGFLNRIGREAVEANAAFMQPTPGTLRHIALDLSLDITDLLPRVQAPTLVIGCGQDATIPVENTRRLHAAIAGSEYAEFDTGHVVVFEQAEAFTSTVRDFLAAA</sequence>
<dbReference type="SUPFAM" id="SSF53474">
    <property type="entry name" value="alpha/beta-Hydrolases"/>
    <property type="match status" value="1"/>
</dbReference>
<dbReference type="EMBL" id="JBHSOD010000015">
    <property type="protein sequence ID" value="MFC5886265.1"/>
    <property type="molecule type" value="Genomic_DNA"/>
</dbReference>
<dbReference type="InterPro" id="IPR000073">
    <property type="entry name" value="AB_hydrolase_1"/>
</dbReference>
<proteinExistence type="predicted"/>